<accession>A0A840J409</accession>
<dbReference type="Proteomes" id="UP000581769">
    <property type="component" value="Unassembled WGS sequence"/>
</dbReference>
<dbReference type="EMBL" id="JACHMG010000001">
    <property type="protein sequence ID" value="MBB4689826.1"/>
    <property type="molecule type" value="Genomic_DNA"/>
</dbReference>
<comment type="caution">
    <text evidence="1">The sequence shown here is derived from an EMBL/GenBank/DDBJ whole genome shotgun (WGS) entry which is preliminary data.</text>
</comment>
<sequence length="117" mass="11663">MARQSVTTQLITHAGTAPTAASPNADGDIVDTGGTVFLLVSNNGASAASVTVQTRATYDGLAVEDLTVALPAGATKAIGPLSTATFGFSAGDTNAKRAFVDYTGTPADLARSVLAFT</sequence>
<evidence type="ECO:0000313" key="2">
    <source>
        <dbReference type="Proteomes" id="UP000581769"/>
    </source>
</evidence>
<gene>
    <name evidence="1" type="ORF">BJY18_007311</name>
</gene>
<proteinExistence type="predicted"/>
<reference evidence="1 2" key="1">
    <citation type="submission" date="2020-08" db="EMBL/GenBank/DDBJ databases">
        <title>Sequencing the genomes of 1000 actinobacteria strains.</title>
        <authorList>
            <person name="Klenk H.-P."/>
        </authorList>
    </citation>
    <scope>NUCLEOTIDE SEQUENCE [LARGE SCALE GENOMIC DNA]</scope>
    <source>
        <strain evidence="1 2">DSM 45859</strain>
    </source>
</reference>
<protein>
    <submittedName>
        <fullName evidence="1">Uncharacterized protein</fullName>
    </submittedName>
</protein>
<organism evidence="1 2">
    <name type="scientific">Amycolatopsis jiangsuensis</name>
    <dbReference type="NCBI Taxonomy" id="1181879"/>
    <lineage>
        <taxon>Bacteria</taxon>
        <taxon>Bacillati</taxon>
        <taxon>Actinomycetota</taxon>
        <taxon>Actinomycetes</taxon>
        <taxon>Pseudonocardiales</taxon>
        <taxon>Pseudonocardiaceae</taxon>
        <taxon>Amycolatopsis</taxon>
    </lineage>
</organism>
<evidence type="ECO:0000313" key="1">
    <source>
        <dbReference type="EMBL" id="MBB4689826.1"/>
    </source>
</evidence>
<name>A0A840J409_9PSEU</name>
<dbReference type="RefSeq" id="WP_184784287.1">
    <property type="nucleotide sequence ID" value="NZ_JACHMG010000001.1"/>
</dbReference>
<dbReference type="AlphaFoldDB" id="A0A840J409"/>
<keyword evidence="2" id="KW-1185">Reference proteome</keyword>